<protein>
    <submittedName>
        <fullName evidence="2">Uncharacterized protein</fullName>
    </submittedName>
</protein>
<evidence type="ECO:0000313" key="3">
    <source>
        <dbReference type="Proteomes" id="UP000288805"/>
    </source>
</evidence>
<evidence type="ECO:0000313" key="2">
    <source>
        <dbReference type="EMBL" id="RVW77250.1"/>
    </source>
</evidence>
<dbReference type="Proteomes" id="UP000288805">
    <property type="component" value="Unassembled WGS sequence"/>
</dbReference>
<comment type="caution">
    <text evidence="2">The sequence shown here is derived from an EMBL/GenBank/DDBJ whole genome shotgun (WGS) entry which is preliminary data.</text>
</comment>
<proteinExistence type="predicted"/>
<sequence>MESVGGLFCTSKSPSHDSTSRAPTDGANTVYSSTLQSRASFQQRLLPPALASPTSAPLVPMPETISTAILHQIQQHLDLLPPPQLDFLASSEPLAPVEDTIPTEDTTTEEVQILPPQEATTDAIASVDPQDEPQTVDTITATPEDASSPPKAPTT</sequence>
<accession>A0A438GYC0</accession>
<dbReference type="EMBL" id="QGNW01000316">
    <property type="protein sequence ID" value="RVW77250.1"/>
    <property type="molecule type" value="Genomic_DNA"/>
</dbReference>
<reference evidence="2 3" key="1">
    <citation type="journal article" date="2018" name="PLoS Genet.">
        <title>Population sequencing reveals clonal diversity and ancestral inbreeding in the grapevine cultivar Chardonnay.</title>
        <authorList>
            <person name="Roach M.J."/>
            <person name="Johnson D.L."/>
            <person name="Bohlmann J."/>
            <person name="van Vuuren H.J."/>
            <person name="Jones S.J."/>
            <person name="Pretorius I.S."/>
            <person name="Schmidt S.A."/>
            <person name="Borneman A.R."/>
        </authorList>
    </citation>
    <scope>NUCLEOTIDE SEQUENCE [LARGE SCALE GENOMIC DNA]</scope>
    <source>
        <strain evidence="3">cv. Chardonnay</strain>
        <tissue evidence="2">Leaf</tissue>
    </source>
</reference>
<feature type="region of interest" description="Disordered" evidence="1">
    <location>
        <begin position="1"/>
        <end position="31"/>
    </location>
</feature>
<dbReference type="AlphaFoldDB" id="A0A438GYC0"/>
<gene>
    <name evidence="2" type="ORF">CK203_043296</name>
</gene>
<organism evidence="2 3">
    <name type="scientific">Vitis vinifera</name>
    <name type="common">Grape</name>
    <dbReference type="NCBI Taxonomy" id="29760"/>
    <lineage>
        <taxon>Eukaryota</taxon>
        <taxon>Viridiplantae</taxon>
        <taxon>Streptophyta</taxon>
        <taxon>Embryophyta</taxon>
        <taxon>Tracheophyta</taxon>
        <taxon>Spermatophyta</taxon>
        <taxon>Magnoliopsida</taxon>
        <taxon>eudicotyledons</taxon>
        <taxon>Gunneridae</taxon>
        <taxon>Pentapetalae</taxon>
        <taxon>rosids</taxon>
        <taxon>Vitales</taxon>
        <taxon>Vitaceae</taxon>
        <taxon>Viteae</taxon>
        <taxon>Vitis</taxon>
    </lineage>
</organism>
<feature type="compositionally biased region" description="Polar residues" evidence="1">
    <location>
        <begin position="132"/>
        <end position="141"/>
    </location>
</feature>
<name>A0A438GYC0_VITVI</name>
<feature type="compositionally biased region" description="Polar residues" evidence="1">
    <location>
        <begin position="20"/>
        <end position="31"/>
    </location>
</feature>
<feature type="compositionally biased region" description="Low complexity" evidence="1">
    <location>
        <begin position="97"/>
        <end position="111"/>
    </location>
</feature>
<feature type="region of interest" description="Disordered" evidence="1">
    <location>
        <begin position="97"/>
        <end position="155"/>
    </location>
</feature>
<evidence type="ECO:0000256" key="1">
    <source>
        <dbReference type="SAM" id="MobiDB-lite"/>
    </source>
</evidence>